<dbReference type="GO" id="GO:0015099">
    <property type="term" value="F:nickel cation transmembrane transporter activity"/>
    <property type="evidence" value="ECO:0007669"/>
    <property type="project" value="UniProtKB-UniRule"/>
</dbReference>
<keyword evidence="10" id="KW-1185">Reference proteome</keyword>
<evidence type="ECO:0000313" key="10">
    <source>
        <dbReference type="Proteomes" id="UP000547209"/>
    </source>
</evidence>
<evidence type="ECO:0000256" key="2">
    <source>
        <dbReference type="ARBA" id="ARBA00010892"/>
    </source>
</evidence>
<dbReference type="GO" id="GO:0012505">
    <property type="term" value="C:endomembrane system"/>
    <property type="evidence" value="ECO:0007669"/>
    <property type="project" value="UniProtKB-SubCell"/>
</dbReference>
<evidence type="ECO:0000256" key="5">
    <source>
        <dbReference type="ARBA" id="ARBA00022692"/>
    </source>
</evidence>
<sequence length="314" mass="34126">MLGVTAGPYPALWGMGLIAYTLGLRHAFDADHIAAIDNTVRKLTQQNRNPLGVGFFFACGHASVVLLMVIATTVSMRWAQRKLPLLQEIGGVAGATVSGMFLIVVGVVNLFILMNLLGVRRKYRAGALAASELEKSLHGHGFLARLTKPLIKLIGRSWHVYPLGFLFGLGFDTASEIALLAMSGTAANQALPIAGILALPLLFAAGMTLMDTANGVMMVKAYRWALQEPLRKLHYNLAVTFIAVAAALSIGAIELTETYLAKWDGSGNIQQWIENIELGWWGYGLVLLFAVAWIVGYAGWRRGGRLFPGRFFRL</sequence>
<dbReference type="Proteomes" id="UP000547209">
    <property type="component" value="Unassembled WGS sequence"/>
</dbReference>
<keyword evidence="7 8" id="KW-0472">Membrane</keyword>
<dbReference type="EMBL" id="JACJVP010000011">
    <property type="protein sequence ID" value="MBB6670869.1"/>
    <property type="molecule type" value="Genomic_DNA"/>
</dbReference>
<dbReference type="InterPro" id="IPR011541">
    <property type="entry name" value="Ni/Co_transpt_high_affinity"/>
</dbReference>
<feature type="transmembrane region" description="Helical" evidence="8">
    <location>
        <begin position="280"/>
        <end position="300"/>
    </location>
</feature>
<feature type="transmembrane region" description="Helical" evidence="8">
    <location>
        <begin position="160"/>
        <end position="181"/>
    </location>
</feature>
<dbReference type="PANTHER" id="PTHR31611:SF0">
    <property type="entry name" value="HIGH-AFFINITY NICKEL TRANSPORT PROTEIN NIC1"/>
    <property type="match status" value="1"/>
</dbReference>
<comment type="caution">
    <text evidence="9">The sequence shown here is derived from an EMBL/GenBank/DDBJ whole genome shotgun (WGS) entry which is preliminary data.</text>
</comment>
<feature type="transmembrane region" description="Helical" evidence="8">
    <location>
        <begin position="91"/>
        <end position="114"/>
    </location>
</feature>
<comment type="subcellular location">
    <subcellularLocation>
        <location evidence="8">Cell membrane</location>
        <topology evidence="8">Multi-pass membrane protein</topology>
    </subcellularLocation>
    <subcellularLocation>
        <location evidence="1">Endomembrane system</location>
        <topology evidence="1">Multi-pass membrane protein</topology>
    </subcellularLocation>
</comment>
<accession>A0A7X0VFQ5</accession>
<keyword evidence="4" id="KW-0533">Nickel</keyword>
<evidence type="ECO:0000256" key="7">
    <source>
        <dbReference type="ARBA" id="ARBA00023136"/>
    </source>
</evidence>
<dbReference type="AlphaFoldDB" id="A0A7X0VFQ5"/>
<evidence type="ECO:0000256" key="4">
    <source>
        <dbReference type="ARBA" id="ARBA00022596"/>
    </source>
</evidence>
<dbReference type="PANTHER" id="PTHR31611">
    <property type="entry name" value="HIGH-AFFINITY NICKEL TRANSPORT PROTEIN NIC1"/>
    <property type="match status" value="1"/>
</dbReference>
<dbReference type="Pfam" id="PF03824">
    <property type="entry name" value="NicO"/>
    <property type="match status" value="1"/>
</dbReference>
<proteinExistence type="inferred from homology"/>
<protein>
    <recommendedName>
        <fullName evidence="8">Nickel/cobalt efflux system</fullName>
    </recommendedName>
</protein>
<reference evidence="9 10" key="1">
    <citation type="submission" date="2020-08" db="EMBL/GenBank/DDBJ databases">
        <title>Cohnella phylogeny.</title>
        <authorList>
            <person name="Dunlap C."/>
        </authorList>
    </citation>
    <scope>NUCLEOTIDE SEQUENCE [LARGE SCALE GENOMIC DNA]</scope>
    <source>
        <strain evidence="9 10">DSM 28246</strain>
    </source>
</reference>
<dbReference type="NCBIfam" id="TIGR00802">
    <property type="entry name" value="nico"/>
    <property type="match status" value="1"/>
</dbReference>
<keyword evidence="6 8" id="KW-1133">Transmembrane helix</keyword>
<name>A0A7X0VFQ5_9BACL</name>
<comment type="similarity">
    <text evidence="2 8">Belongs to the NiCoT transporter (TC 2.A.52) family.</text>
</comment>
<feature type="transmembrane region" description="Helical" evidence="8">
    <location>
        <begin position="51"/>
        <end position="71"/>
    </location>
</feature>
<feature type="transmembrane region" description="Helical" evidence="8">
    <location>
        <begin position="193"/>
        <end position="212"/>
    </location>
</feature>
<evidence type="ECO:0000313" key="9">
    <source>
        <dbReference type="EMBL" id="MBB6670869.1"/>
    </source>
</evidence>
<keyword evidence="5 8" id="KW-0812">Transmembrane</keyword>
<gene>
    <name evidence="9" type="ORF">H7C19_09235</name>
</gene>
<evidence type="ECO:0000256" key="6">
    <source>
        <dbReference type="ARBA" id="ARBA00022989"/>
    </source>
</evidence>
<organism evidence="9 10">
    <name type="scientific">Cohnella nanjingensis</name>
    <dbReference type="NCBI Taxonomy" id="1387779"/>
    <lineage>
        <taxon>Bacteria</taxon>
        <taxon>Bacillati</taxon>
        <taxon>Bacillota</taxon>
        <taxon>Bacilli</taxon>
        <taxon>Bacillales</taxon>
        <taxon>Paenibacillaceae</taxon>
        <taxon>Cohnella</taxon>
    </lineage>
</organism>
<evidence type="ECO:0000256" key="3">
    <source>
        <dbReference type="ARBA" id="ARBA00022448"/>
    </source>
</evidence>
<dbReference type="InterPro" id="IPR004688">
    <property type="entry name" value="Ni/Co_transpt"/>
</dbReference>
<evidence type="ECO:0000256" key="1">
    <source>
        <dbReference type="ARBA" id="ARBA00004127"/>
    </source>
</evidence>
<evidence type="ECO:0000256" key="8">
    <source>
        <dbReference type="RuleBase" id="RU362101"/>
    </source>
</evidence>
<keyword evidence="3 8" id="KW-0813">Transport</keyword>
<feature type="transmembrane region" description="Helical" evidence="8">
    <location>
        <begin position="233"/>
        <end position="253"/>
    </location>
</feature>
<dbReference type="GO" id="GO:0005886">
    <property type="term" value="C:plasma membrane"/>
    <property type="evidence" value="ECO:0007669"/>
    <property type="project" value="UniProtKB-SubCell"/>
</dbReference>